<protein>
    <submittedName>
        <fullName evidence="1">Uncharacterized protein</fullName>
    </submittedName>
</protein>
<dbReference type="OrthoDB" id="9770340at2"/>
<name>A0A3Q8SD57_9BACL</name>
<accession>A0A3Q8SD57</accession>
<organism evidence="1 2">
    <name type="scientific">Paenibacillus lentus</name>
    <dbReference type="NCBI Taxonomy" id="1338368"/>
    <lineage>
        <taxon>Bacteria</taxon>
        <taxon>Bacillati</taxon>
        <taxon>Bacillota</taxon>
        <taxon>Bacilli</taxon>
        <taxon>Bacillales</taxon>
        <taxon>Paenibacillaceae</taxon>
        <taxon>Paenibacillus</taxon>
    </lineage>
</organism>
<proteinExistence type="predicted"/>
<dbReference type="KEGG" id="plen:EIM92_18110"/>
<gene>
    <name evidence="1" type="ORF">EIM92_18110</name>
</gene>
<dbReference type="EMBL" id="CP034248">
    <property type="protein sequence ID" value="AZK47842.1"/>
    <property type="molecule type" value="Genomic_DNA"/>
</dbReference>
<evidence type="ECO:0000313" key="2">
    <source>
        <dbReference type="Proteomes" id="UP000273145"/>
    </source>
</evidence>
<evidence type="ECO:0000313" key="1">
    <source>
        <dbReference type="EMBL" id="AZK47842.1"/>
    </source>
</evidence>
<sequence length="111" mass="12806">MDFSGASLNKFISGLDEVPAHVADLIEQKIDYMDAAFRNWDQAKRKMLKKVHVGSLFQVVDHAIEQGWTEERFGEWVESFLIDHIPWIVRMANSVRRVQQASSLYLKGLIT</sequence>
<keyword evidence="2" id="KW-1185">Reference proteome</keyword>
<dbReference type="Proteomes" id="UP000273145">
    <property type="component" value="Chromosome"/>
</dbReference>
<reference evidence="1 2" key="1">
    <citation type="submission" date="2018-11" db="EMBL/GenBank/DDBJ databases">
        <title>Genome sequencing of Paenibacillus lentus DSM25539(T).</title>
        <authorList>
            <person name="Kook J.-K."/>
            <person name="Park S.-N."/>
            <person name="Lim Y.K."/>
        </authorList>
    </citation>
    <scope>NUCLEOTIDE SEQUENCE [LARGE SCALE GENOMIC DNA]</scope>
    <source>
        <strain evidence="1 2">DSM 25539</strain>
    </source>
</reference>
<dbReference type="AlphaFoldDB" id="A0A3Q8SD57"/>